<dbReference type="Pfam" id="PF06220">
    <property type="entry name" value="zf-U1"/>
    <property type="match status" value="1"/>
</dbReference>
<dbReference type="AlphaFoldDB" id="A0A2H9TG67"/>
<evidence type="ECO:0000256" key="8">
    <source>
        <dbReference type="ARBA" id="ARBA00022917"/>
    </source>
</evidence>
<feature type="domain" description="Methionyl/Leucyl tRNA synthetase" evidence="13">
    <location>
        <begin position="1"/>
        <end position="86"/>
    </location>
</feature>
<proteinExistence type="inferred from homology"/>
<dbReference type="OrthoDB" id="24670at2759"/>
<dbReference type="Pfam" id="PF09334">
    <property type="entry name" value="tRNA-synt_1g"/>
    <property type="match status" value="1"/>
</dbReference>
<dbReference type="SUPFAM" id="SSF52374">
    <property type="entry name" value="Nucleotidylyl transferase"/>
    <property type="match status" value="1"/>
</dbReference>
<keyword evidence="3" id="KW-0479">Metal-binding</keyword>
<dbReference type="Gene3D" id="3.30.160.60">
    <property type="entry name" value="Classic Zinc Finger"/>
    <property type="match status" value="1"/>
</dbReference>
<dbReference type="InterPro" id="IPR036236">
    <property type="entry name" value="Znf_C2H2_sf"/>
</dbReference>
<dbReference type="InterPro" id="IPR013085">
    <property type="entry name" value="U1-CZ_Znf_C2H2"/>
</dbReference>
<keyword evidence="9 10" id="KW-0030">Aminoacyl-tRNA synthetase</keyword>
<dbReference type="GO" id="GO:0006431">
    <property type="term" value="P:methionyl-tRNA aminoacylation"/>
    <property type="evidence" value="ECO:0007669"/>
    <property type="project" value="TreeGrafter"/>
</dbReference>
<evidence type="ECO:0000256" key="11">
    <source>
        <dbReference type="SAM" id="MobiDB-lite"/>
    </source>
</evidence>
<evidence type="ECO:0000256" key="7">
    <source>
        <dbReference type="ARBA" id="ARBA00022840"/>
    </source>
</evidence>
<evidence type="ECO:0000256" key="9">
    <source>
        <dbReference type="ARBA" id="ARBA00023146"/>
    </source>
</evidence>
<dbReference type="GO" id="GO:0008270">
    <property type="term" value="F:zinc ion binding"/>
    <property type="evidence" value="ECO:0007669"/>
    <property type="project" value="UniProtKB-KW"/>
</dbReference>
<keyword evidence="6" id="KW-0862">Zinc</keyword>
<evidence type="ECO:0000256" key="5">
    <source>
        <dbReference type="ARBA" id="ARBA00022771"/>
    </source>
</evidence>
<evidence type="ECO:0008006" key="16">
    <source>
        <dbReference type="Google" id="ProtNLM"/>
    </source>
</evidence>
<dbReference type="InterPro" id="IPR015413">
    <property type="entry name" value="Methionyl/Leucyl_tRNA_Synth"/>
</dbReference>
<accession>A0A2H9TG67</accession>
<dbReference type="STRING" id="1246581.A0A2H9TG67"/>
<evidence type="ECO:0000259" key="13">
    <source>
        <dbReference type="Pfam" id="PF09334"/>
    </source>
</evidence>
<keyword evidence="2 10" id="KW-0436">Ligase</keyword>
<dbReference type="Proteomes" id="UP000240830">
    <property type="component" value="Unassembled WGS sequence"/>
</dbReference>
<keyword evidence="5" id="KW-0863">Zinc-finger</keyword>
<evidence type="ECO:0000256" key="1">
    <source>
        <dbReference type="ARBA" id="ARBA00005594"/>
    </source>
</evidence>
<evidence type="ECO:0000256" key="10">
    <source>
        <dbReference type="RuleBase" id="RU363039"/>
    </source>
</evidence>
<reference evidence="14 15" key="1">
    <citation type="submission" date="2016-10" db="EMBL/GenBank/DDBJ databases">
        <title>The genome of Paramicrosporidium saccamoebae is the missing link in understanding Cryptomycota and Microsporidia evolution.</title>
        <authorList>
            <person name="Quandt C.A."/>
            <person name="Beaudet D."/>
            <person name="Corsaro D."/>
            <person name="Michel R."/>
            <person name="Corradi N."/>
            <person name="James T."/>
        </authorList>
    </citation>
    <scope>NUCLEOTIDE SEQUENCE [LARGE SCALE GENOMIC DNA]</scope>
    <source>
        <strain evidence="14 15">KSL3</strain>
    </source>
</reference>
<keyword evidence="15" id="KW-1185">Reference proteome</keyword>
<keyword evidence="4 10" id="KW-0547">Nucleotide-binding</keyword>
<comment type="caution">
    <text evidence="14">The sequence shown here is derived from an EMBL/GenBank/DDBJ whole genome shotgun (WGS) entry which is preliminary data.</text>
</comment>
<dbReference type="Gene3D" id="1.10.730.10">
    <property type="entry name" value="Isoleucyl-tRNA Synthetase, Domain 1"/>
    <property type="match status" value="1"/>
</dbReference>
<organism evidence="14 15">
    <name type="scientific">Paramicrosporidium saccamoebae</name>
    <dbReference type="NCBI Taxonomy" id="1246581"/>
    <lineage>
        <taxon>Eukaryota</taxon>
        <taxon>Fungi</taxon>
        <taxon>Fungi incertae sedis</taxon>
        <taxon>Cryptomycota</taxon>
        <taxon>Cryptomycota incertae sedis</taxon>
        <taxon>Paramicrosporidium</taxon>
    </lineage>
</organism>
<sequence>MAAGLPLPTRLVVHGHWTMDGAKMSKSVGNVISPHDAVSEYGESTLRYYLLRNGRLDADGDFSREQIIKTVNGELVNQLGNLVSRAFNPKFLNHQTGSLGIPDPTLTEKVNSICAESAALFDEHNFSGGLERLQPVLHEANRIFSEEKPWDMVKLGQWQAVGELLGNVAYAVSAYCVMVQPVIPKTATQILDMIGVKNEHRYYPNWAQNTISTSKLQCSTEQLFPHYCDIFLTHDAPRVRKDHNAGWKHAVQVRAHFLAASQDRLQRTVGEIVKDYEARRELVPVPAPIMMRPPPGLIPPRPPGMGPPGGMGMMPPNGMGMGPPGGMGMMPPSGMGMMPPSGMGMMSPGQPGMMPPGGMGMMSPGQPGMMPMPQGMYPAPPMQPGMFPSDMPLGPRMMPPGMSAPPPHAPWAHPQNPHHRQ</sequence>
<evidence type="ECO:0000256" key="2">
    <source>
        <dbReference type="ARBA" id="ARBA00022598"/>
    </source>
</evidence>
<evidence type="ECO:0000313" key="14">
    <source>
        <dbReference type="EMBL" id="PJF16721.1"/>
    </source>
</evidence>
<evidence type="ECO:0000256" key="6">
    <source>
        <dbReference type="ARBA" id="ARBA00022833"/>
    </source>
</evidence>
<dbReference type="PANTHER" id="PTHR43326">
    <property type="entry name" value="METHIONYL-TRNA SYNTHETASE"/>
    <property type="match status" value="1"/>
</dbReference>
<comment type="similarity">
    <text evidence="1 10">Belongs to the class-I aminoacyl-tRNA synthetase family.</text>
</comment>
<dbReference type="GO" id="GO:0004825">
    <property type="term" value="F:methionine-tRNA ligase activity"/>
    <property type="evidence" value="ECO:0007669"/>
    <property type="project" value="InterPro"/>
</dbReference>
<dbReference type="EMBL" id="MTSL01000208">
    <property type="protein sequence ID" value="PJF16721.1"/>
    <property type="molecule type" value="Genomic_DNA"/>
</dbReference>
<dbReference type="InterPro" id="IPR014729">
    <property type="entry name" value="Rossmann-like_a/b/a_fold"/>
</dbReference>
<evidence type="ECO:0000256" key="3">
    <source>
        <dbReference type="ARBA" id="ARBA00022723"/>
    </source>
</evidence>
<dbReference type="SUPFAM" id="SSF57667">
    <property type="entry name" value="beta-beta-alpha zinc fingers"/>
    <property type="match status" value="1"/>
</dbReference>
<dbReference type="Gene3D" id="3.40.50.620">
    <property type="entry name" value="HUPs"/>
    <property type="match status" value="1"/>
</dbReference>
<evidence type="ECO:0000256" key="4">
    <source>
        <dbReference type="ARBA" id="ARBA00022741"/>
    </source>
</evidence>
<evidence type="ECO:0000259" key="12">
    <source>
        <dbReference type="Pfam" id="PF06220"/>
    </source>
</evidence>
<name>A0A2H9TG67_9FUNG</name>
<dbReference type="GO" id="GO:0005524">
    <property type="term" value="F:ATP binding"/>
    <property type="evidence" value="ECO:0007669"/>
    <property type="project" value="UniProtKB-KW"/>
</dbReference>
<dbReference type="InterPro" id="IPR023457">
    <property type="entry name" value="Met-tRNA_synth_2"/>
</dbReference>
<evidence type="ECO:0000313" key="15">
    <source>
        <dbReference type="Proteomes" id="UP000240830"/>
    </source>
</evidence>
<gene>
    <name evidence="14" type="ORF">PSACC_03495</name>
</gene>
<protein>
    <recommendedName>
        <fullName evidence="16">Methionine--tRNA ligase</fullName>
    </recommendedName>
</protein>
<feature type="domain" description="U1-C C2H2-type zinc finger" evidence="12">
    <location>
        <begin position="226"/>
        <end position="255"/>
    </location>
</feature>
<keyword evidence="8 10" id="KW-0648">Protein biosynthesis</keyword>
<dbReference type="SUPFAM" id="SSF47323">
    <property type="entry name" value="Anticodon-binding domain of a subclass of class I aminoacyl-tRNA synthetases"/>
    <property type="match status" value="1"/>
</dbReference>
<keyword evidence="7 10" id="KW-0067">ATP-binding</keyword>
<dbReference type="InterPro" id="IPR009080">
    <property type="entry name" value="tRNAsynth_Ia_anticodon-bd"/>
</dbReference>
<dbReference type="PANTHER" id="PTHR43326:SF1">
    <property type="entry name" value="METHIONINE--TRNA LIGASE, MITOCHONDRIAL"/>
    <property type="match status" value="1"/>
</dbReference>
<feature type="region of interest" description="Disordered" evidence="11">
    <location>
        <begin position="398"/>
        <end position="421"/>
    </location>
</feature>